<reference evidence="1 2" key="1">
    <citation type="journal article" date="2021" name="Front. Microbiol.">
        <title>Comprehensive Comparative Genomics and Phenotyping of Methylobacterium Species.</title>
        <authorList>
            <person name="Alessa O."/>
            <person name="Ogura Y."/>
            <person name="Fujitani Y."/>
            <person name="Takami H."/>
            <person name="Hayashi T."/>
            <person name="Sahin N."/>
            <person name="Tani A."/>
        </authorList>
    </citation>
    <scope>NUCLEOTIDE SEQUENCE [LARGE SCALE GENOMIC DNA]</scope>
    <source>
        <strain evidence="1 2">DSM 23679</strain>
    </source>
</reference>
<keyword evidence="2" id="KW-1185">Reference proteome</keyword>
<dbReference type="Proteomes" id="UP001055117">
    <property type="component" value="Unassembled WGS sequence"/>
</dbReference>
<protein>
    <submittedName>
        <fullName evidence="1">Uncharacterized protein</fullName>
    </submittedName>
</protein>
<evidence type="ECO:0000313" key="1">
    <source>
        <dbReference type="EMBL" id="GJD43377.1"/>
    </source>
</evidence>
<dbReference type="EMBL" id="BPQG01000011">
    <property type="protein sequence ID" value="GJD43377.1"/>
    <property type="molecule type" value="Genomic_DNA"/>
</dbReference>
<evidence type="ECO:0000313" key="2">
    <source>
        <dbReference type="Proteomes" id="UP001055117"/>
    </source>
</evidence>
<comment type="caution">
    <text evidence="1">The sequence shown here is derived from an EMBL/GenBank/DDBJ whole genome shotgun (WGS) entry which is preliminary data.</text>
</comment>
<proteinExistence type="predicted"/>
<organism evidence="1 2">
    <name type="scientific">Methylobacterium cerastii</name>
    <dbReference type="NCBI Taxonomy" id="932741"/>
    <lineage>
        <taxon>Bacteria</taxon>
        <taxon>Pseudomonadati</taxon>
        <taxon>Pseudomonadota</taxon>
        <taxon>Alphaproteobacteria</taxon>
        <taxon>Hyphomicrobiales</taxon>
        <taxon>Methylobacteriaceae</taxon>
        <taxon>Methylobacterium</taxon>
    </lineage>
</organism>
<gene>
    <name evidence="1" type="ORF">AFCDBAGC_1229</name>
</gene>
<accession>A0ABQ4QDU2</accession>
<dbReference type="RefSeq" id="WP_147828199.1">
    <property type="nucleotide sequence ID" value="NZ_BPQG01000011.1"/>
</dbReference>
<name>A0ABQ4QDU2_9HYPH</name>
<sequence>MAGVATEKATVPGLATRMAAFRSLGGNCEFGFVQRYCGAEPSGLLRFSYTPLDDLIDALETRFERYGAPSDLVLAPTETGVYYCRSRTYNIWSNTQRTVAGTDHDALLEREYGRVAHLKARMLADLATGEKILVRKADAGQTDADFQRLAEAVWRHGPSTLLRVREAAPGSATEPLRRTGDLVLEGSVRRFAPGEQAWDVELESWVALCDAAYAARAGVAPAALAAAPSADAMRLPRRTTLHAAHNQRPGFSAYTKLLDTTRFDPATPYVFSAWIRIPADASPERIFAALGRERLGWCDADLGIRDRWQRIWAAGRVGDGTDRPCVGLGLIGDAGDRFESRDWHLREGAVPDWSAPPPPEAMGFFARLRDRLGG</sequence>